<dbReference type="GeneID" id="64691690"/>
<dbReference type="RefSeq" id="XP_041288366.1">
    <property type="nucleotide sequence ID" value="XM_041429431.1"/>
</dbReference>
<dbReference type="Pfam" id="PF07714">
    <property type="entry name" value="PK_Tyr_Ser-Thr"/>
    <property type="match status" value="1"/>
</dbReference>
<dbReference type="SUPFAM" id="SSF56112">
    <property type="entry name" value="Protein kinase-like (PK-like)"/>
    <property type="match status" value="1"/>
</dbReference>
<dbReference type="Gene3D" id="1.10.510.10">
    <property type="entry name" value="Transferase(Phosphotransferase) domain 1"/>
    <property type="match status" value="1"/>
</dbReference>
<name>A0A9P7EXR1_9AGAM</name>
<sequence>MSTCADVAVKEIILRGDTDMLTIINRLFREVTIWLKLKHKNIVPLWGVTDGFGSLPALVLPWLENGALTGYLQREHERLSYTEKFALLKDIAEGLQYLHSRSVTHGDLSGNNVLVDKDGKASLADFGLSALVPERISQALMPTNNGGAIAYMPPEYLAVDYEGNASAPVFSPKSDVYSFGGIMLQVLEGKVPYHYIRNHAVIMTTILRGKKPRRPSAPVVRDSDWNFMESCWLEDMERRPSDEDILEFVEERARI</sequence>
<organism evidence="6 7">
    <name type="scientific">Suillus discolor</name>
    <dbReference type="NCBI Taxonomy" id="1912936"/>
    <lineage>
        <taxon>Eukaryota</taxon>
        <taxon>Fungi</taxon>
        <taxon>Dikarya</taxon>
        <taxon>Basidiomycota</taxon>
        <taxon>Agaricomycotina</taxon>
        <taxon>Agaricomycetes</taxon>
        <taxon>Agaricomycetidae</taxon>
        <taxon>Boletales</taxon>
        <taxon>Suillineae</taxon>
        <taxon>Suillaceae</taxon>
        <taxon>Suillus</taxon>
    </lineage>
</organism>
<proteinExistence type="predicted"/>
<reference evidence="6" key="1">
    <citation type="journal article" date="2020" name="New Phytol.">
        <title>Comparative genomics reveals dynamic genome evolution in host specialist ectomycorrhizal fungi.</title>
        <authorList>
            <person name="Lofgren L.A."/>
            <person name="Nguyen N.H."/>
            <person name="Vilgalys R."/>
            <person name="Ruytinx J."/>
            <person name="Liao H.L."/>
            <person name="Branco S."/>
            <person name="Kuo A."/>
            <person name="LaButti K."/>
            <person name="Lipzen A."/>
            <person name="Andreopoulos W."/>
            <person name="Pangilinan J."/>
            <person name="Riley R."/>
            <person name="Hundley H."/>
            <person name="Na H."/>
            <person name="Barry K."/>
            <person name="Grigoriev I.V."/>
            <person name="Stajich J.E."/>
            <person name="Kennedy P.G."/>
        </authorList>
    </citation>
    <scope>NUCLEOTIDE SEQUENCE</scope>
    <source>
        <strain evidence="6">FC423</strain>
    </source>
</reference>
<dbReference type="PIRSF" id="PIRSF000654">
    <property type="entry name" value="Integrin-linked_kinase"/>
    <property type="match status" value="1"/>
</dbReference>
<keyword evidence="7" id="KW-1185">Reference proteome</keyword>
<keyword evidence="4" id="KW-0067">ATP-binding</keyword>
<accession>A0A9P7EXR1</accession>
<evidence type="ECO:0000256" key="1">
    <source>
        <dbReference type="ARBA" id="ARBA00022679"/>
    </source>
</evidence>
<evidence type="ECO:0000256" key="4">
    <source>
        <dbReference type="ARBA" id="ARBA00022840"/>
    </source>
</evidence>
<dbReference type="PANTHER" id="PTHR44329:SF288">
    <property type="entry name" value="MITOGEN-ACTIVATED PROTEIN KINASE KINASE KINASE 20"/>
    <property type="match status" value="1"/>
</dbReference>
<evidence type="ECO:0000259" key="5">
    <source>
        <dbReference type="PROSITE" id="PS50011"/>
    </source>
</evidence>
<dbReference type="PROSITE" id="PS50011">
    <property type="entry name" value="PROTEIN_KINASE_DOM"/>
    <property type="match status" value="1"/>
</dbReference>
<dbReference type="InterPro" id="IPR011009">
    <property type="entry name" value="Kinase-like_dom_sf"/>
</dbReference>
<keyword evidence="3 6" id="KW-0418">Kinase</keyword>
<comment type="caution">
    <text evidence="6">The sequence shown here is derived from an EMBL/GenBank/DDBJ whole genome shotgun (WGS) entry which is preliminary data.</text>
</comment>
<keyword evidence="1" id="KW-0808">Transferase</keyword>
<evidence type="ECO:0000256" key="3">
    <source>
        <dbReference type="ARBA" id="ARBA00022777"/>
    </source>
</evidence>
<dbReference type="InterPro" id="IPR000719">
    <property type="entry name" value="Prot_kinase_dom"/>
</dbReference>
<keyword evidence="2" id="KW-0547">Nucleotide-binding</keyword>
<dbReference type="InterPro" id="IPR001245">
    <property type="entry name" value="Ser-Thr/Tyr_kinase_cat_dom"/>
</dbReference>
<dbReference type="Proteomes" id="UP000823399">
    <property type="component" value="Unassembled WGS sequence"/>
</dbReference>
<dbReference type="GO" id="GO:0005524">
    <property type="term" value="F:ATP binding"/>
    <property type="evidence" value="ECO:0007669"/>
    <property type="project" value="UniProtKB-KW"/>
</dbReference>
<evidence type="ECO:0000313" key="7">
    <source>
        <dbReference type="Proteomes" id="UP000823399"/>
    </source>
</evidence>
<dbReference type="InterPro" id="IPR008266">
    <property type="entry name" value="Tyr_kinase_AS"/>
</dbReference>
<protein>
    <submittedName>
        <fullName evidence="6">Kinase-like domain-containing protein</fullName>
    </submittedName>
</protein>
<evidence type="ECO:0000256" key="2">
    <source>
        <dbReference type="ARBA" id="ARBA00022741"/>
    </source>
</evidence>
<dbReference type="OrthoDB" id="346907at2759"/>
<dbReference type="AlphaFoldDB" id="A0A9P7EXR1"/>
<dbReference type="PANTHER" id="PTHR44329">
    <property type="entry name" value="SERINE/THREONINE-PROTEIN KINASE TNNI3K-RELATED"/>
    <property type="match status" value="1"/>
</dbReference>
<gene>
    <name evidence="6" type="ORF">F5147DRAFT_372183</name>
</gene>
<evidence type="ECO:0000313" key="6">
    <source>
        <dbReference type="EMBL" id="KAG2096970.1"/>
    </source>
</evidence>
<dbReference type="EMBL" id="JABBWM010000067">
    <property type="protein sequence ID" value="KAG2096970.1"/>
    <property type="molecule type" value="Genomic_DNA"/>
</dbReference>
<dbReference type="PROSITE" id="PS00109">
    <property type="entry name" value="PROTEIN_KINASE_TYR"/>
    <property type="match status" value="1"/>
</dbReference>
<dbReference type="GO" id="GO:0004674">
    <property type="term" value="F:protein serine/threonine kinase activity"/>
    <property type="evidence" value="ECO:0007669"/>
    <property type="project" value="TreeGrafter"/>
</dbReference>
<dbReference type="InterPro" id="IPR051681">
    <property type="entry name" value="Ser/Thr_Kinases-Pseudokinases"/>
</dbReference>
<feature type="domain" description="Protein kinase" evidence="5">
    <location>
        <begin position="1"/>
        <end position="255"/>
    </location>
</feature>